<comment type="caution">
    <text evidence="1">The sequence shown here is derived from an EMBL/GenBank/DDBJ whole genome shotgun (WGS) entry which is preliminary data.</text>
</comment>
<evidence type="ECO:0000313" key="2">
    <source>
        <dbReference type="Proteomes" id="UP000257109"/>
    </source>
</evidence>
<dbReference type="Proteomes" id="UP000257109">
    <property type="component" value="Unassembled WGS sequence"/>
</dbReference>
<dbReference type="EMBL" id="QJKJ01008331">
    <property type="protein sequence ID" value="RDX80081.1"/>
    <property type="molecule type" value="Genomic_DNA"/>
</dbReference>
<dbReference type="PANTHER" id="PTHR33240:SF15">
    <property type="entry name" value="GAG-PRO-LIKE PROTEIN"/>
    <property type="match status" value="1"/>
</dbReference>
<dbReference type="InterPro" id="IPR021109">
    <property type="entry name" value="Peptidase_aspartic_dom_sf"/>
</dbReference>
<accession>A0A371FP88</accession>
<sequence length="194" mass="21860">MKSSRPYRLYLSQARLLSPVAQLGAAQRGEAQGCYPRQLSDLEATSAPVQLPRIEKLKVVRGDRLDYQRTLVDLILSVLASEVYFINGTRLNTLLSSYHLSFSEEEVLDEGRNHNQLLHIVVKCGNYMIARVLIDNKSSLNVMPKTTLDKLHYPSTVLRNSQVVVRAFDGSKREVMGEITPPIRIGPTTFDITF</sequence>
<gene>
    <name evidence="1" type="ORF">CR513_39407</name>
</gene>
<proteinExistence type="predicted"/>
<keyword evidence="2" id="KW-1185">Reference proteome</keyword>
<organism evidence="1 2">
    <name type="scientific">Mucuna pruriens</name>
    <name type="common">Velvet bean</name>
    <name type="synonym">Dolichos pruriens</name>
    <dbReference type="NCBI Taxonomy" id="157652"/>
    <lineage>
        <taxon>Eukaryota</taxon>
        <taxon>Viridiplantae</taxon>
        <taxon>Streptophyta</taxon>
        <taxon>Embryophyta</taxon>
        <taxon>Tracheophyta</taxon>
        <taxon>Spermatophyta</taxon>
        <taxon>Magnoliopsida</taxon>
        <taxon>eudicotyledons</taxon>
        <taxon>Gunneridae</taxon>
        <taxon>Pentapetalae</taxon>
        <taxon>rosids</taxon>
        <taxon>fabids</taxon>
        <taxon>Fabales</taxon>
        <taxon>Fabaceae</taxon>
        <taxon>Papilionoideae</taxon>
        <taxon>50 kb inversion clade</taxon>
        <taxon>NPAAA clade</taxon>
        <taxon>indigoferoid/millettioid clade</taxon>
        <taxon>Phaseoleae</taxon>
        <taxon>Mucuna</taxon>
    </lineage>
</organism>
<dbReference type="AlphaFoldDB" id="A0A371FP88"/>
<dbReference type="Gene3D" id="2.40.70.10">
    <property type="entry name" value="Acid Proteases"/>
    <property type="match status" value="1"/>
</dbReference>
<protein>
    <submittedName>
        <fullName evidence="1">Uncharacterized protein</fullName>
    </submittedName>
</protein>
<evidence type="ECO:0000313" key="1">
    <source>
        <dbReference type="EMBL" id="RDX80081.1"/>
    </source>
</evidence>
<name>A0A371FP88_MUCPR</name>
<feature type="non-terminal residue" evidence="1">
    <location>
        <position position="1"/>
    </location>
</feature>
<reference evidence="1" key="1">
    <citation type="submission" date="2018-05" db="EMBL/GenBank/DDBJ databases">
        <title>Draft genome of Mucuna pruriens seed.</title>
        <authorList>
            <person name="Nnadi N.E."/>
            <person name="Vos R."/>
            <person name="Hasami M.H."/>
            <person name="Devisetty U.K."/>
            <person name="Aguiy J.C."/>
        </authorList>
    </citation>
    <scope>NUCLEOTIDE SEQUENCE [LARGE SCALE GENOMIC DNA]</scope>
    <source>
        <strain evidence="1">JCA_2017</strain>
    </source>
</reference>
<dbReference type="PANTHER" id="PTHR33240">
    <property type="entry name" value="OS08G0508500 PROTEIN"/>
    <property type="match status" value="1"/>
</dbReference>
<dbReference type="CDD" id="cd00303">
    <property type="entry name" value="retropepsin_like"/>
    <property type="match status" value="1"/>
</dbReference>